<gene>
    <name evidence="1" type="ORF">C7K38_11145</name>
    <name evidence="2" type="ORF">C7K38_11370</name>
    <name evidence="3" type="ORF">GCM10025885_24740</name>
    <name evidence="4" type="ORF">GCM10025885_25100</name>
    <name evidence="5" type="ORF">GCM10025885_25460</name>
    <name evidence="6" type="ORF">GCM10025885_25900</name>
    <name evidence="7" type="ORF">GCM10025885_26260</name>
</gene>
<evidence type="ECO:0000313" key="4">
    <source>
        <dbReference type="EMBL" id="GMA73461.1"/>
    </source>
</evidence>
<reference evidence="7" key="4">
    <citation type="submission" date="2023-02" db="EMBL/GenBank/DDBJ databases">
        <authorList>
            <person name="Sun Q."/>
            <person name="Mori K."/>
        </authorList>
    </citation>
    <scope>NUCLEOTIDE SEQUENCE</scope>
    <source>
        <strain evidence="7">NBRC 114545</strain>
    </source>
</reference>
<geneLocation type="plasmid" evidence="1">
    <name>pTO1</name>
</geneLocation>
<keyword evidence="8" id="KW-1185">Reference proteome</keyword>
<keyword evidence="1" id="KW-0614">Plasmid</keyword>
<sequence length="105" mass="11927">MDKYTEIHEKLDFLLEDHGVKFDDSRLDKQTLHSLHVKADKLLKAHKCTIPEGDESVGALQPKLDMLISGHGKRFDDSGLDLKNLDTVIEKLKVLTDAHGEHRKD</sequence>
<reference evidence="1 8" key="1">
    <citation type="journal article" date="2012" name="Int. J. Syst. Evol. Microbiol.">
        <title>Characterization of Tetragenococcus strains from sugar thick juice reveals a novel species, Tetragenococcus osmophilus sp. nov., and divides Tetragenococcus halophilus into two subspecies, T. halophilus subsp. halophilus subsp. nov. and T. halophilus subsp. flandriensis subsp. nov.</title>
        <authorList>
            <person name="Juste A."/>
            <person name="Van Trappen S."/>
            <person name="Verreth C."/>
            <person name="Cleenwerck I."/>
            <person name="De Vos P."/>
            <person name="Lievens B."/>
            <person name="Willems K.A."/>
        </authorList>
    </citation>
    <scope>NUCLEOTIDE SEQUENCE [LARGE SCALE GENOMIC DNA]</scope>
    <source>
        <strain evidence="1 8">JCM 31126</strain>
    </source>
</reference>
<geneLocation type="plasmid" evidence="8">
    <name>pto2</name>
</geneLocation>
<dbReference type="EMBL" id="BSUW01000003">
    <property type="protein sequence ID" value="GMA73461.1"/>
    <property type="molecule type" value="Genomic_DNA"/>
</dbReference>
<name>A0A3G5FFB2_9ENTE</name>
<evidence type="ECO:0000313" key="9">
    <source>
        <dbReference type="Proteomes" id="UP001157039"/>
    </source>
</evidence>
<geneLocation type="plasmid" evidence="2">
    <name>pTO2</name>
</geneLocation>
<evidence type="ECO:0000313" key="5">
    <source>
        <dbReference type="EMBL" id="GMA73497.1"/>
    </source>
</evidence>
<accession>A0A3G5FFB2</accession>
<dbReference type="EMBL" id="CP027785">
    <property type="protein sequence ID" value="AYW48999.1"/>
    <property type="molecule type" value="Genomic_DNA"/>
</dbReference>
<dbReference type="EMBL" id="BSUW01000003">
    <property type="protein sequence ID" value="GMA73497.1"/>
    <property type="molecule type" value="Genomic_DNA"/>
</dbReference>
<dbReference type="EMBL" id="BSUW01000004">
    <property type="protein sequence ID" value="GMA73577.1"/>
    <property type="molecule type" value="Genomic_DNA"/>
</dbReference>
<proteinExistence type="predicted"/>
<evidence type="ECO:0000313" key="3">
    <source>
        <dbReference type="EMBL" id="GMA73425.1"/>
    </source>
</evidence>
<dbReference type="EMBL" id="BSUW01000004">
    <property type="protein sequence ID" value="GMA73541.1"/>
    <property type="molecule type" value="Genomic_DNA"/>
</dbReference>
<reference evidence="7 9" key="2">
    <citation type="journal article" date="2014" name="Int. J. Syst. Evol. Microbiol.">
        <title>Complete genome sequence of Corynebacterium casei LMG S-19264T (=DSM 44701T), isolated from a smear-ripened cheese.</title>
        <authorList>
            <consortium name="US DOE Joint Genome Institute (JGI-PGF)"/>
            <person name="Walter F."/>
            <person name="Albersmeier A."/>
            <person name="Kalinowski J."/>
            <person name="Ruckert C."/>
        </authorList>
    </citation>
    <scope>NUCLEOTIDE SEQUENCE [LARGE SCALE GENOMIC DNA]</scope>
    <source>
        <strain evidence="7 9">NBRC 114545</strain>
    </source>
</reference>
<protein>
    <submittedName>
        <fullName evidence="7">Uncharacterized protein</fullName>
    </submittedName>
</protein>
<dbReference type="KEGG" id="too:C7K38_11145"/>
<dbReference type="OrthoDB" id="4409813at2"/>
<dbReference type="EMBL" id="BSUW01000003">
    <property type="protein sequence ID" value="GMA73425.1"/>
    <property type="molecule type" value="Genomic_DNA"/>
</dbReference>
<evidence type="ECO:0000313" key="7">
    <source>
        <dbReference type="EMBL" id="GMA73577.1"/>
    </source>
</evidence>
<dbReference type="EMBL" id="CP027784">
    <property type="protein sequence ID" value="AYW48961.1"/>
    <property type="molecule type" value="Genomic_DNA"/>
</dbReference>
<dbReference type="RefSeq" id="WP_123936725.1">
    <property type="nucleotide sequence ID" value="NZ_BSUW01000003.1"/>
</dbReference>
<dbReference type="KEGG" id="too:C7K38_11370"/>
<evidence type="ECO:0000313" key="8">
    <source>
        <dbReference type="Proteomes" id="UP000268310"/>
    </source>
</evidence>
<dbReference type="Proteomes" id="UP000268310">
    <property type="component" value="Plasmid pTO1"/>
</dbReference>
<evidence type="ECO:0000313" key="2">
    <source>
        <dbReference type="EMBL" id="AYW48999.1"/>
    </source>
</evidence>
<dbReference type="AlphaFoldDB" id="A0A3G5FFB2"/>
<organism evidence="7 9">
    <name type="scientific">Tetragenococcus osmophilus</name>
    <dbReference type="NCBI Taxonomy" id="526944"/>
    <lineage>
        <taxon>Bacteria</taxon>
        <taxon>Bacillati</taxon>
        <taxon>Bacillota</taxon>
        <taxon>Bacilli</taxon>
        <taxon>Lactobacillales</taxon>
        <taxon>Enterococcaceae</taxon>
        <taxon>Tetragenococcus</taxon>
    </lineage>
</organism>
<dbReference type="Proteomes" id="UP001157039">
    <property type="component" value="Unassembled WGS sequence"/>
</dbReference>
<evidence type="ECO:0000313" key="1">
    <source>
        <dbReference type="EMBL" id="AYW48961.1"/>
    </source>
</evidence>
<geneLocation type="plasmid" evidence="8">
    <name>pto1</name>
</geneLocation>
<evidence type="ECO:0000313" key="6">
    <source>
        <dbReference type="EMBL" id="GMA73541.1"/>
    </source>
</evidence>
<reference evidence="1" key="3">
    <citation type="submission" date="2018-03" db="EMBL/GenBank/DDBJ databases">
        <authorList>
            <person name="Jeon C.O."/>
        </authorList>
    </citation>
    <scope>NUCLEOTIDE SEQUENCE</scope>
    <source>
        <strain evidence="1">JCM 31126</strain>
        <plasmid evidence="1">pTO1</plasmid>
        <plasmid evidence="2">pTO2</plasmid>
    </source>
</reference>
<dbReference type="Proteomes" id="UP000268310">
    <property type="component" value="Plasmid pTO2"/>
</dbReference>